<dbReference type="EMBL" id="JACEFI010000002">
    <property type="protein sequence ID" value="KAH0600067.1"/>
    <property type="molecule type" value="Genomic_DNA"/>
</dbReference>
<keyword evidence="2" id="KW-1185">Reference proteome</keyword>
<protein>
    <submittedName>
        <fullName evidence="1">Uncharacterized protein</fullName>
    </submittedName>
</protein>
<dbReference type="Proteomes" id="UP000764110">
    <property type="component" value="Unassembled WGS sequence"/>
</dbReference>
<evidence type="ECO:0000313" key="2">
    <source>
        <dbReference type="Proteomes" id="UP000764110"/>
    </source>
</evidence>
<proteinExistence type="predicted"/>
<reference evidence="1 2" key="1">
    <citation type="submission" date="2020-07" db="EMBL/GenBank/DDBJ databases">
        <title>Metarhizium humberi genome.</title>
        <authorList>
            <person name="Lysoe E."/>
        </authorList>
    </citation>
    <scope>NUCLEOTIDE SEQUENCE [LARGE SCALE GENOMIC DNA]</scope>
    <source>
        <strain evidence="1 2">ESALQ1638</strain>
    </source>
</reference>
<gene>
    <name evidence="1" type="ORF">MHUMG1_01063</name>
</gene>
<sequence length="66" mass="7108">MASLFRVAQGASEGQAEVKRVIRRPFFVFKATGGLDHFHLMPYQAGAAPAAVDNMLKTWTGGSELA</sequence>
<comment type="caution">
    <text evidence="1">The sequence shown here is derived from an EMBL/GenBank/DDBJ whole genome shotgun (WGS) entry which is preliminary data.</text>
</comment>
<dbReference type="AlphaFoldDB" id="A0A9P8MGX3"/>
<organism evidence="1 2">
    <name type="scientific">Metarhizium humberi</name>
    <dbReference type="NCBI Taxonomy" id="2596975"/>
    <lineage>
        <taxon>Eukaryota</taxon>
        <taxon>Fungi</taxon>
        <taxon>Dikarya</taxon>
        <taxon>Ascomycota</taxon>
        <taxon>Pezizomycotina</taxon>
        <taxon>Sordariomycetes</taxon>
        <taxon>Hypocreomycetidae</taxon>
        <taxon>Hypocreales</taxon>
        <taxon>Clavicipitaceae</taxon>
        <taxon>Metarhizium</taxon>
    </lineage>
</organism>
<accession>A0A9P8MGX3</accession>
<evidence type="ECO:0000313" key="1">
    <source>
        <dbReference type="EMBL" id="KAH0600067.1"/>
    </source>
</evidence>
<name>A0A9P8MGX3_9HYPO</name>